<dbReference type="InterPro" id="IPR006935">
    <property type="entry name" value="Helicase/UvrB_N"/>
</dbReference>
<dbReference type="InterPro" id="IPR041677">
    <property type="entry name" value="DNA2/NAM7_AAA_11"/>
</dbReference>
<comment type="caution">
    <text evidence="3">The sequence shown here is derived from an EMBL/GenBank/DDBJ whole genome shotgun (WGS) entry which is preliminary data.</text>
</comment>
<dbReference type="InterPro" id="IPR027417">
    <property type="entry name" value="P-loop_NTPase"/>
</dbReference>
<keyword evidence="1 3" id="KW-0547">Nucleotide-binding</keyword>
<dbReference type="InterPro" id="IPR045055">
    <property type="entry name" value="DNA2/NAM7-like"/>
</dbReference>
<sequence length="277" mass="30916">MQAALKKFALDETAVSGYIYHKLLGHEVEPQRLNPPMPDRFSAPGLPELNHSQVFAVKSVLTQPLSLIQGPPGTGKTVTSATVVYHLAKMASGQVLVCAPSNVAVDQLTDKIHQTGLKVVRVMARSREELDSRVRFLSLHDQVMKSDHYPELPKFVKLRQDIGELSRKDEKRFKKLLRACEREILENADVILTTCSGAGDRRLQGLRFRAVLIDESTQASEPEILIPLVHGIRQVVLVGDHQQLGPVITNKQAANAGLNFTLFERLIHLNLRPHRLQ</sequence>
<evidence type="ECO:0000313" key="4">
    <source>
        <dbReference type="Proteomes" id="UP001151582"/>
    </source>
</evidence>
<dbReference type="EMBL" id="JANBQB010001927">
    <property type="protein sequence ID" value="KAJ1969524.1"/>
    <property type="molecule type" value="Genomic_DNA"/>
</dbReference>
<dbReference type="CDD" id="cd18039">
    <property type="entry name" value="DEXXQc_UPF1"/>
    <property type="match status" value="1"/>
</dbReference>
<keyword evidence="4" id="KW-1185">Reference proteome</keyword>
<dbReference type="Gene3D" id="6.10.140.1240">
    <property type="match status" value="1"/>
</dbReference>
<protein>
    <submittedName>
        <fullName evidence="3">ATP-dependent RNA helicase</fullName>
    </submittedName>
</protein>
<dbReference type="OrthoDB" id="6513042at2759"/>
<feature type="non-terminal residue" evidence="3">
    <location>
        <position position="277"/>
    </location>
</feature>
<accession>A0A9W8AUI6</accession>
<dbReference type="GO" id="GO:0005737">
    <property type="term" value="C:cytoplasm"/>
    <property type="evidence" value="ECO:0007669"/>
    <property type="project" value="TreeGrafter"/>
</dbReference>
<dbReference type="Pfam" id="PF04851">
    <property type="entry name" value="ResIII"/>
    <property type="match status" value="1"/>
</dbReference>
<dbReference type="GO" id="GO:0016787">
    <property type="term" value="F:hydrolase activity"/>
    <property type="evidence" value="ECO:0007669"/>
    <property type="project" value="InterPro"/>
</dbReference>
<reference evidence="3" key="1">
    <citation type="submission" date="2022-07" db="EMBL/GenBank/DDBJ databases">
        <title>Phylogenomic reconstructions and comparative analyses of Kickxellomycotina fungi.</title>
        <authorList>
            <person name="Reynolds N.K."/>
            <person name="Stajich J.E."/>
            <person name="Barry K."/>
            <person name="Grigoriev I.V."/>
            <person name="Crous P."/>
            <person name="Smith M.E."/>
        </authorList>
    </citation>
    <scope>NUCLEOTIDE SEQUENCE</scope>
    <source>
        <strain evidence="3">RSA 567</strain>
    </source>
</reference>
<keyword evidence="1 3" id="KW-0378">Hydrolase</keyword>
<dbReference type="Pfam" id="PF13086">
    <property type="entry name" value="AAA_11"/>
    <property type="match status" value="1"/>
</dbReference>
<dbReference type="GO" id="GO:0003677">
    <property type="term" value="F:DNA binding"/>
    <property type="evidence" value="ECO:0007669"/>
    <property type="project" value="InterPro"/>
</dbReference>
<organism evidence="3 4">
    <name type="scientific">Dimargaris verticillata</name>
    <dbReference type="NCBI Taxonomy" id="2761393"/>
    <lineage>
        <taxon>Eukaryota</taxon>
        <taxon>Fungi</taxon>
        <taxon>Fungi incertae sedis</taxon>
        <taxon>Zoopagomycota</taxon>
        <taxon>Kickxellomycotina</taxon>
        <taxon>Dimargaritomycetes</taxon>
        <taxon>Dimargaritales</taxon>
        <taxon>Dimargaritaceae</taxon>
        <taxon>Dimargaris</taxon>
    </lineage>
</organism>
<dbReference type="GO" id="GO:0005524">
    <property type="term" value="F:ATP binding"/>
    <property type="evidence" value="ECO:0007669"/>
    <property type="project" value="InterPro"/>
</dbReference>
<proteinExistence type="predicted"/>
<keyword evidence="1 3" id="KW-0067">ATP-binding</keyword>
<dbReference type="SMART" id="SM00382">
    <property type="entry name" value="AAA"/>
    <property type="match status" value="1"/>
</dbReference>
<evidence type="ECO:0000259" key="2">
    <source>
        <dbReference type="SMART" id="SM00382"/>
    </source>
</evidence>
<keyword evidence="1 3" id="KW-0347">Helicase</keyword>
<dbReference type="InterPro" id="IPR003593">
    <property type="entry name" value="AAA+_ATPase"/>
</dbReference>
<dbReference type="GO" id="GO:0000184">
    <property type="term" value="P:nuclear-transcribed mRNA catabolic process, nonsense-mediated decay"/>
    <property type="evidence" value="ECO:0007669"/>
    <property type="project" value="TreeGrafter"/>
</dbReference>
<evidence type="ECO:0000256" key="1">
    <source>
        <dbReference type="ARBA" id="ARBA00022806"/>
    </source>
</evidence>
<dbReference type="Gene3D" id="3.40.50.300">
    <property type="entry name" value="P-loop containing nucleotide triphosphate hydrolases"/>
    <property type="match status" value="1"/>
</dbReference>
<dbReference type="PANTHER" id="PTHR10887">
    <property type="entry name" value="DNA2/NAM7 HELICASE FAMILY"/>
    <property type="match status" value="1"/>
</dbReference>
<dbReference type="Proteomes" id="UP001151582">
    <property type="component" value="Unassembled WGS sequence"/>
</dbReference>
<dbReference type="AlphaFoldDB" id="A0A9W8AUI6"/>
<dbReference type="PANTHER" id="PTHR10887:SF364">
    <property type="entry name" value="REGULATOR OF NONSENSE TRANSCRIPTS 1"/>
    <property type="match status" value="1"/>
</dbReference>
<evidence type="ECO:0000313" key="3">
    <source>
        <dbReference type="EMBL" id="KAJ1969524.1"/>
    </source>
</evidence>
<feature type="domain" description="AAA+ ATPase" evidence="2">
    <location>
        <begin position="62"/>
        <end position="272"/>
    </location>
</feature>
<gene>
    <name evidence="3" type="primary">NAM7_2</name>
    <name evidence="3" type="ORF">H4R34_006154</name>
</gene>
<dbReference type="SUPFAM" id="SSF52540">
    <property type="entry name" value="P-loop containing nucleoside triphosphate hydrolases"/>
    <property type="match status" value="1"/>
</dbReference>
<dbReference type="GO" id="GO:0003724">
    <property type="term" value="F:RNA helicase activity"/>
    <property type="evidence" value="ECO:0007669"/>
    <property type="project" value="TreeGrafter"/>
</dbReference>
<name>A0A9W8AUI6_9FUNG</name>